<dbReference type="Pfam" id="PF13684">
    <property type="entry name" value="FakA-like_C"/>
    <property type="match status" value="1"/>
</dbReference>
<dbReference type="RefSeq" id="WP_123662497.1">
    <property type="nucleotide sequence ID" value="NZ_RJKE01000001.1"/>
</dbReference>
<dbReference type="SUPFAM" id="SSF101473">
    <property type="entry name" value="DhaL-like"/>
    <property type="match status" value="1"/>
</dbReference>
<dbReference type="SMART" id="SM01121">
    <property type="entry name" value="Dak1_2"/>
    <property type="match status" value="1"/>
</dbReference>
<gene>
    <name evidence="2" type="ORF">EDD29_0874</name>
</gene>
<dbReference type="Proteomes" id="UP000272400">
    <property type="component" value="Unassembled WGS sequence"/>
</dbReference>
<feature type="domain" description="DhaL" evidence="1">
    <location>
        <begin position="8"/>
        <end position="209"/>
    </location>
</feature>
<dbReference type="PANTHER" id="PTHR33434:SF4">
    <property type="entry name" value="PHOSPHATASE PROTEIN"/>
    <property type="match status" value="1"/>
</dbReference>
<dbReference type="PANTHER" id="PTHR33434">
    <property type="entry name" value="DEGV DOMAIN-CONTAINING PROTEIN DR_1986-RELATED"/>
    <property type="match status" value="1"/>
</dbReference>
<evidence type="ECO:0000259" key="1">
    <source>
        <dbReference type="PROSITE" id="PS51480"/>
    </source>
</evidence>
<dbReference type="Pfam" id="PF21645">
    <property type="entry name" value="FakA-like_M"/>
    <property type="match status" value="1"/>
</dbReference>
<reference evidence="2 3" key="1">
    <citation type="submission" date="2018-11" db="EMBL/GenBank/DDBJ databases">
        <title>Sequencing the genomes of 1000 actinobacteria strains.</title>
        <authorList>
            <person name="Klenk H.-P."/>
        </authorList>
    </citation>
    <scope>NUCLEOTIDE SEQUENCE [LARGE SCALE GENOMIC DNA]</scope>
    <source>
        <strain evidence="2 3">DSM 44254</strain>
    </source>
</reference>
<evidence type="ECO:0000313" key="3">
    <source>
        <dbReference type="Proteomes" id="UP000272400"/>
    </source>
</evidence>
<proteinExistence type="predicted"/>
<organism evidence="2 3">
    <name type="scientific">Actinocorallia herbida</name>
    <dbReference type="NCBI Taxonomy" id="58109"/>
    <lineage>
        <taxon>Bacteria</taxon>
        <taxon>Bacillati</taxon>
        <taxon>Actinomycetota</taxon>
        <taxon>Actinomycetes</taxon>
        <taxon>Streptosporangiales</taxon>
        <taxon>Thermomonosporaceae</taxon>
        <taxon>Actinocorallia</taxon>
    </lineage>
</organism>
<comment type="caution">
    <text evidence="2">The sequence shown here is derived from an EMBL/GenBank/DDBJ whole genome shotgun (WGS) entry which is preliminary data.</text>
</comment>
<dbReference type="OrthoDB" id="9760324at2"/>
<dbReference type="Gene3D" id="1.25.40.340">
    <property type="match status" value="1"/>
</dbReference>
<keyword evidence="3" id="KW-1185">Reference proteome</keyword>
<dbReference type="InterPro" id="IPR048394">
    <property type="entry name" value="FakA-like_M"/>
</dbReference>
<dbReference type="EMBL" id="RJKE01000001">
    <property type="protein sequence ID" value="ROO83371.1"/>
    <property type="molecule type" value="Genomic_DNA"/>
</dbReference>
<dbReference type="GO" id="GO:0006071">
    <property type="term" value="P:glycerol metabolic process"/>
    <property type="evidence" value="ECO:0007669"/>
    <property type="project" value="InterPro"/>
</dbReference>
<evidence type="ECO:0000313" key="2">
    <source>
        <dbReference type="EMBL" id="ROO83371.1"/>
    </source>
</evidence>
<dbReference type="InterPro" id="IPR050270">
    <property type="entry name" value="DegV_domain_contain"/>
</dbReference>
<dbReference type="PROSITE" id="PS51480">
    <property type="entry name" value="DHAL"/>
    <property type="match status" value="1"/>
</dbReference>
<dbReference type="InterPro" id="IPR036117">
    <property type="entry name" value="DhaL_dom_sf"/>
</dbReference>
<dbReference type="Pfam" id="PF02734">
    <property type="entry name" value="Dak2"/>
    <property type="match status" value="1"/>
</dbReference>
<dbReference type="InterPro" id="IPR019986">
    <property type="entry name" value="YloV-like"/>
</dbReference>
<dbReference type="NCBIfam" id="TIGR03599">
    <property type="entry name" value="YloV"/>
    <property type="match status" value="1"/>
</dbReference>
<dbReference type="AlphaFoldDB" id="A0A3N1CPY1"/>
<dbReference type="InterPro" id="IPR004007">
    <property type="entry name" value="DhaL_dom"/>
</dbReference>
<dbReference type="InterPro" id="IPR033470">
    <property type="entry name" value="FakA-like_C"/>
</dbReference>
<dbReference type="SMART" id="SM01120">
    <property type="entry name" value="Dak2"/>
    <property type="match status" value="1"/>
</dbReference>
<protein>
    <recommendedName>
        <fullName evidence="1">DhaL domain-containing protein</fullName>
    </recommendedName>
</protein>
<accession>A0A3N1CPY1</accession>
<dbReference type="GO" id="GO:0004371">
    <property type="term" value="F:glycerone kinase activity"/>
    <property type="evidence" value="ECO:0007669"/>
    <property type="project" value="InterPro"/>
</dbReference>
<sequence length="541" mass="54938">MPDTLDGPAVRRWARLAADALGRARTEIDALNVFPVPDRDTGTNLHLTLLAGAEAVEALPRDAPPAEVWRALGRGALVGARGNSGVIVSQVLCGLADTLGPRPPATGPDLADGLAHAARLARASVSRPADGTILTVLDAAAAAAAAPEALFPPRDAAPASRLAETLAAAARGARTALRATPEGLPLLAEHGVVDAGAAGLCVVLDALAAVVTEEYPERYEVPARTEPTVVVPAQGRRPGEAEGAGYEVMYLLEAEDSRVPELRKALDGLGDSLVVVGGDGLWNVHVHVDDAGAAIEAGLAAGRTRRIRVTYLGGSSRPKAPCKGRGVVAVTAADGLAALFEEAGAVVVRRPSGGMPPLDALVQAVLGAGDEVAVLPNEPEVLALAEAAAVRARESGVRVSVIPTKASVQGLAALAVHDPVRHFRDDVIAMTGTALATRFGGLQIATGEAMTTVGVCRAGDVLGLIEGDVVMIGSSPAEVARQVLARMLSGGGELVTVVTGAGIPAGFAAGIAEGLRAQRPDVEMTAYDGGQVLYPVLFGVE</sequence>
<name>A0A3N1CPY1_9ACTN</name>